<dbReference type="Proteomes" id="UP001501725">
    <property type="component" value="Unassembled WGS sequence"/>
</dbReference>
<organism evidence="3 4">
    <name type="scientific">Flaviaesturariibacter amylovorans</name>
    <dbReference type="NCBI Taxonomy" id="1084520"/>
    <lineage>
        <taxon>Bacteria</taxon>
        <taxon>Pseudomonadati</taxon>
        <taxon>Bacteroidota</taxon>
        <taxon>Chitinophagia</taxon>
        <taxon>Chitinophagales</taxon>
        <taxon>Chitinophagaceae</taxon>
        <taxon>Flaviaestuariibacter</taxon>
    </lineage>
</organism>
<comment type="caution">
    <text evidence="3">The sequence shown here is derived from an EMBL/GenBank/DDBJ whole genome shotgun (WGS) entry which is preliminary data.</text>
</comment>
<dbReference type="InterPro" id="IPR029058">
    <property type="entry name" value="AB_hydrolase_fold"/>
</dbReference>
<dbReference type="SUPFAM" id="SSF53474">
    <property type="entry name" value="alpha/beta-Hydrolases"/>
    <property type="match status" value="1"/>
</dbReference>
<dbReference type="PANTHER" id="PTHR48081">
    <property type="entry name" value="AB HYDROLASE SUPERFAMILY PROTEIN C4A8.06C"/>
    <property type="match status" value="1"/>
</dbReference>
<dbReference type="Pfam" id="PF20434">
    <property type="entry name" value="BD-FAE"/>
    <property type="match status" value="1"/>
</dbReference>
<evidence type="ECO:0000259" key="2">
    <source>
        <dbReference type="Pfam" id="PF20434"/>
    </source>
</evidence>
<accession>A0ABP8HT14</accession>
<keyword evidence="4" id="KW-1185">Reference proteome</keyword>
<dbReference type="Gene3D" id="3.40.50.1820">
    <property type="entry name" value="alpha/beta hydrolase"/>
    <property type="match status" value="1"/>
</dbReference>
<dbReference type="InterPro" id="IPR050300">
    <property type="entry name" value="GDXG_lipolytic_enzyme"/>
</dbReference>
<keyword evidence="1" id="KW-0378">Hydrolase</keyword>
<dbReference type="EMBL" id="BAABGY010000018">
    <property type="protein sequence ID" value="GAA4343903.1"/>
    <property type="molecule type" value="Genomic_DNA"/>
</dbReference>
<evidence type="ECO:0000313" key="4">
    <source>
        <dbReference type="Proteomes" id="UP001501725"/>
    </source>
</evidence>
<dbReference type="PANTHER" id="PTHR48081:SF13">
    <property type="entry name" value="ALPHA_BETA HYDROLASE"/>
    <property type="match status" value="1"/>
</dbReference>
<feature type="domain" description="BD-FAE-like" evidence="2">
    <location>
        <begin position="67"/>
        <end position="263"/>
    </location>
</feature>
<sequence length="303" mass="33620">MLGLQGMYFDRYRGTKRTPMRTLFTLLISMILFQSCQDGKSTRPALNHMAAYTLPDVAYGTDSLQRMDVYLPAGRSTATTKAMILVHGGGWTGGNKRDFAAYIEAFRKRLPDYAFFNLNYRLVGGPTLLPQQEDDIRNAVAQITGKSAEYGINPDKLVILGASAGAHLALLQAYKQPSPKFAAVVDFFGPTDLQRMHDQPWHPLVPIALQMITGSKPSTQPDVYRNASPVSFVRPGVPPTLIFHGAKDNVVDISQSRVLADTLKGAGVSHELVVYPNERHGWQGNNLKKSFDKLEEFLEKHNQ</sequence>
<evidence type="ECO:0000313" key="3">
    <source>
        <dbReference type="EMBL" id="GAA4343903.1"/>
    </source>
</evidence>
<gene>
    <name evidence="3" type="ORF">GCM10023184_44590</name>
</gene>
<protein>
    <recommendedName>
        <fullName evidence="2">BD-FAE-like domain-containing protein</fullName>
    </recommendedName>
</protein>
<reference evidence="4" key="1">
    <citation type="journal article" date="2019" name="Int. J. Syst. Evol. Microbiol.">
        <title>The Global Catalogue of Microorganisms (GCM) 10K type strain sequencing project: providing services to taxonomists for standard genome sequencing and annotation.</title>
        <authorList>
            <consortium name="The Broad Institute Genomics Platform"/>
            <consortium name="The Broad Institute Genome Sequencing Center for Infectious Disease"/>
            <person name="Wu L."/>
            <person name="Ma J."/>
        </authorList>
    </citation>
    <scope>NUCLEOTIDE SEQUENCE [LARGE SCALE GENOMIC DNA]</scope>
    <source>
        <strain evidence="4">JCM 17919</strain>
    </source>
</reference>
<name>A0ABP8HT14_9BACT</name>
<evidence type="ECO:0000256" key="1">
    <source>
        <dbReference type="ARBA" id="ARBA00022801"/>
    </source>
</evidence>
<proteinExistence type="predicted"/>
<dbReference type="InterPro" id="IPR049492">
    <property type="entry name" value="BD-FAE-like_dom"/>
</dbReference>